<dbReference type="AlphaFoldDB" id="A0A645HXT6"/>
<gene>
    <name evidence="2" type="ORF">SDC9_191412</name>
</gene>
<proteinExistence type="predicted"/>
<name>A0A645HXT6_9ZZZZ</name>
<accession>A0A645HXT6</accession>
<organism evidence="2">
    <name type="scientific">bioreactor metagenome</name>
    <dbReference type="NCBI Taxonomy" id="1076179"/>
    <lineage>
        <taxon>unclassified sequences</taxon>
        <taxon>metagenomes</taxon>
        <taxon>ecological metagenomes</taxon>
    </lineage>
</organism>
<protein>
    <submittedName>
        <fullName evidence="2">Uncharacterized protein</fullName>
    </submittedName>
</protein>
<feature type="region of interest" description="Disordered" evidence="1">
    <location>
        <begin position="1"/>
        <end position="48"/>
    </location>
</feature>
<comment type="caution">
    <text evidence="2">The sequence shown here is derived from an EMBL/GenBank/DDBJ whole genome shotgun (WGS) entry which is preliminary data.</text>
</comment>
<evidence type="ECO:0000256" key="1">
    <source>
        <dbReference type="SAM" id="MobiDB-lite"/>
    </source>
</evidence>
<reference evidence="2" key="1">
    <citation type="submission" date="2019-08" db="EMBL/GenBank/DDBJ databases">
        <authorList>
            <person name="Kucharzyk K."/>
            <person name="Murdoch R.W."/>
            <person name="Higgins S."/>
            <person name="Loffler F."/>
        </authorList>
    </citation>
    <scope>NUCLEOTIDE SEQUENCE</scope>
</reference>
<feature type="compositionally biased region" description="Basic and acidic residues" evidence="1">
    <location>
        <begin position="21"/>
        <end position="37"/>
    </location>
</feature>
<dbReference type="EMBL" id="VSSQ01102533">
    <property type="protein sequence ID" value="MPN43851.1"/>
    <property type="molecule type" value="Genomic_DNA"/>
</dbReference>
<sequence>MHAQQSVGLPGLGKNGQRLIQRSDDPVEHAQRDHQGNDDQQTGNQPLAQCRHSVGKPQELAGAGAAAAAGAGAAALSLDEEVLAAGLLPLFLKSVAYQPEPLS</sequence>
<evidence type="ECO:0000313" key="2">
    <source>
        <dbReference type="EMBL" id="MPN43851.1"/>
    </source>
</evidence>
<feature type="compositionally biased region" description="Polar residues" evidence="1">
    <location>
        <begin position="38"/>
        <end position="47"/>
    </location>
</feature>